<evidence type="ECO:0000313" key="5">
    <source>
        <dbReference type="EMBL" id="EUK18857.1"/>
    </source>
</evidence>
<proteinExistence type="inferred from homology"/>
<dbReference type="Proteomes" id="UP000019250">
    <property type="component" value="Unassembled WGS sequence"/>
</dbReference>
<dbReference type="InterPro" id="IPR019826">
    <property type="entry name" value="Carboxylesterase_B_AS"/>
</dbReference>
<dbReference type="EMBL" id="ATSX01000001">
    <property type="protein sequence ID" value="EUK18857.1"/>
    <property type="molecule type" value="Genomic_DNA"/>
</dbReference>
<name>W7DNJ7_9PROT</name>
<dbReference type="InterPro" id="IPR002018">
    <property type="entry name" value="CarbesteraseB"/>
</dbReference>
<dbReference type="InterPro" id="IPR029058">
    <property type="entry name" value="AB_hydrolase_fold"/>
</dbReference>
<dbReference type="PROSITE" id="PS00941">
    <property type="entry name" value="CARBOXYLESTERASE_B_2"/>
    <property type="match status" value="1"/>
</dbReference>
<comment type="similarity">
    <text evidence="1 3">Belongs to the type-B carboxylesterase/lipase family.</text>
</comment>
<protein>
    <recommendedName>
        <fullName evidence="3">Carboxylic ester hydrolase</fullName>
        <ecNumber evidence="3">3.1.1.-</ecNumber>
    </recommendedName>
</protein>
<evidence type="ECO:0000256" key="1">
    <source>
        <dbReference type="ARBA" id="ARBA00005964"/>
    </source>
</evidence>
<keyword evidence="6" id="KW-1185">Reference proteome</keyword>
<dbReference type="PANTHER" id="PTHR11559">
    <property type="entry name" value="CARBOXYLESTERASE"/>
    <property type="match status" value="1"/>
</dbReference>
<accession>W7DNJ7</accession>
<dbReference type="STRING" id="1208583.COMX_03885"/>
<sequence length="532" mass="59101">MSGSFADTPQIESKNAPVISLQNQGKIQGIFDRNLVIFKGVPYASPPVQSFRWLPPQPVQKWQGIKETTRFAPICSQKATSWDTDPALKNTSEDCLYLNIWAPKAFFDHPQDQHLYPVMVWIHGGAFVSGGSSLEIYNPSALAQQGIVVVSFNYRLGRFGFFAHPALKQESEEDQWANYGLMDQIAALKWVKNNIISFGGDSNNVTVFGESAGGASIISLMTITDAKGLFDKAIIQSGTGHSKAFPLTPQNQAEAIGINFAQKHHILSSGVDALQELRSLPTDYIIDDLNIQNLQPNLFAGLIIDQTLLTQSLEEAYVKGDFYPVPLLIGDTDGDGLLLSKTSLADLAKDLHTTTEAINHIYNPDNKKSESSIIHQLIADTQILEPTRLLAHQVASKNKPVYRYRFSYIADAARSYSSFGATHASEIPYIFDNLSKAYRSVSNQDHAMAKAIMMSWVNFAKNGNPSVQGFPIFLPINQAPEQLLHFGMDGIKFEKDPFKNRLDFIESIFTKKNSKNKQDIPVNKNLPKYPTR</sequence>
<gene>
    <name evidence="5" type="ORF">COMX_03885</name>
</gene>
<dbReference type="Pfam" id="PF00135">
    <property type="entry name" value="COesterase"/>
    <property type="match status" value="1"/>
</dbReference>
<dbReference type="RefSeq" id="WP_051461850.1">
    <property type="nucleotide sequence ID" value="NZ_ATSX01000001.1"/>
</dbReference>
<evidence type="ECO:0000259" key="4">
    <source>
        <dbReference type="Pfam" id="PF00135"/>
    </source>
</evidence>
<organism evidence="5 6">
    <name type="scientific">Commensalibacter papalotli</name>
    <name type="common">ex Servin-Garciduenas et al. 2014</name>
    <dbReference type="NCBI Taxonomy" id="1208583"/>
    <lineage>
        <taxon>Bacteria</taxon>
        <taxon>Pseudomonadati</taxon>
        <taxon>Pseudomonadota</taxon>
        <taxon>Alphaproteobacteria</taxon>
        <taxon>Acetobacterales</taxon>
        <taxon>Acetobacteraceae</taxon>
    </lineage>
</organism>
<dbReference type="Gene3D" id="3.40.50.1820">
    <property type="entry name" value="alpha/beta hydrolase"/>
    <property type="match status" value="1"/>
</dbReference>
<dbReference type="InterPro" id="IPR019819">
    <property type="entry name" value="Carboxylesterase_B_CS"/>
</dbReference>
<evidence type="ECO:0000256" key="3">
    <source>
        <dbReference type="RuleBase" id="RU361235"/>
    </source>
</evidence>
<dbReference type="AlphaFoldDB" id="W7DNJ7"/>
<dbReference type="ESTHER" id="9prot-w7dnj7">
    <property type="family name" value="Carb_B_Bacteria"/>
</dbReference>
<evidence type="ECO:0000313" key="6">
    <source>
        <dbReference type="Proteomes" id="UP000019250"/>
    </source>
</evidence>
<dbReference type="OrthoDB" id="9775851at2"/>
<dbReference type="InterPro" id="IPR050309">
    <property type="entry name" value="Type-B_Carboxylest/Lipase"/>
</dbReference>
<dbReference type="PROSITE" id="PS00122">
    <property type="entry name" value="CARBOXYLESTERASE_B_1"/>
    <property type="match status" value="1"/>
</dbReference>
<dbReference type="SUPFAM" id="SSF53474">
    <property type="entry name" value="alpha/beta-Hydrolases"/>
    <property type="match status" value="1"/>
</dbReference>
<reference evidence="5 6" key="1">
    <citation type="journal article" date="2014" name="Genome Announc.">
        <title>Draft Genome Sequence of Commensalibacter papalotli MX01, a Symbiont Identified from the Guts of Overwintering Monarch Butterflies.</title>
        <authorList>
            <person name="Servin-Garciduenas L.E."/>
            <person name="Sanchez-Quinto A."/>
            <person name="Martinez-Romero E."/>
        </authorList>
    </citation>
    <scope>NUCLEOTIDE SEQUENCE [LARGE SCALE GENOMIC DNA]</scope>
    <source>
        <strain evidence="6">MX-MONARCH01</strain>
    </source>
</reference>
<dbReference type="EC" id="3.1.1.-" evidence="3"/>
<evidence type="ECO:0000256" key="2">
    <source>
        <dbReference type="ARBA" id="ARBA00022801"/>
    </source>
</evidence>
<dbReference type="eggNOG" id="COG2272">
    <property type="taxonomic scope" value="Bacteria"/>
</dbReference>
<comment type="caution">
    <text evidence="5">The sequence shown here is derived from an EMBL/GenBank/DDBJ whole genome shotgun (WGS) entry which is preliminary data.</text>
</comment>
<dbReference type="GO" id="GO:0016787">
    <property type="term" value="F:hydrolase activity"/>
    <property type="evidence" value="ECO:0007669"/>
    <property type="project" value="UniProtKB-KW"/>
</dbReference>
<keyword evidence="2 3" id="KW-0378">Hydrolase</keyword>
<feature type="domain" description="Carboxylesterase type B" evidence="4">
    <location>
        <begin position="17"/>
        <end position="504"/>
    </location>
</feature>